<feature type="transmembrane region" description="Helical" evidence="5">
    <location>
        <begin position="59"/>
        <end position="76"/>
    </location>
</feature>
<evidence type="ECO:0000256" key="4">
    <source>
        <dbReference type="ARBA" id="ARBA00023136"/>
    </source>
</evidence>
<dbReference type="Gene3D" id="1.20.1250.20">
    <property type="entry name" value="MFS general substrate transporter like domains"/>
    <property type="match status" value="1"/>
</dbReference>
<feature type="transmembrane region" description="Helical" evidence="5">
    <location>
        <begin position="350"/>
        <end position="375"/>
    </location>
</feature>
<keyword evidence="8" id="KW-1185">Reference proteome</keyword>
<feature type="transmembrane region" description="Helical" evidence="5">
    <location>
        <begin position="107"/>
        <end position="131"/>
    </location>
</feature>
<dbReference type="OrthoDB" id="5376138at2759"/>
<dbReference type="Proteomes" id="UP000245942">
    <property type="component" value="Unassembled WGS sequence"/>
</dbReference>
<keyword evidence="3 5" id="KW-1133">Transmembrane helix</keyword>
<dbReference type="InterPro" id="IPR036259">
    <property type="entry name" value="MFS_trans_sf"/>
</dbReference>
<dbReference type="GO" id="GO:0022857">
    <property type="term" value="F:transmembrane transporter activity"/>
    <property type="evidence" value="ECO:0007669"/>
    <property type="project" value="InterPro"/>
</dbReference>
<evidence type="ECO:0000256" key="1">
    <source>
        <dbReference type="ARBA" id="ARBA00004141"/>
    </source>
</evidence>
<dbReference type="InterPro" id="IPR020846">
    <property type="entry name" value="MFS_dom"/>
</dbReference>
<evidence type="ECO:0000256" key="5">
    <source>
        <dbReference type="SAM" id="Phobius"/>
    </source>
</evidence>
<feature type="transmembrane region" description="Helical" evidence="5">
    <location>
        <begin position="20"/>
        <end position="39"/>
    </location>
</feature>
<accession>A0A316UB47</accession>
<feature type="domain" description="Major facilitator superfamily (MFS) profile" evidence="6">
    <location>
        <begin position="18"/>
        <end position="436"/>
    </location>
</feature>
<evidence type="ECO:0000256" key="2">
    <source>
        <dbReference type="ARBA" id="ARBA00022692"/>
    </source>
</evidence>
<dbReference type="PROSITE" id="PS50850">
    <property type="entry name" value="MFS"/>
    <property type="match status" value="1"/>
</dbReference>
<dbReference type="AlphaFoldDB" id="A0A316UB47"/>
<reference evidence="7 8" key="1">
    <citation type="journal article" date="2018" name="Mol. Biol. Evol.">
        <title>Broad Genomic Sampling Reveals a Smut Pathogenic Ancestry of the Fungal Clade Ustilaginomycotina.</title>
        <authorList>
            <person name="Kijpornyongpan T."/>
            <person name="Mondo S.J."/>
            <person name="Barry K."/>
            <person name="Sandor L."/>
            <person name="Lee J."/>
            <person name="Lipzen A."/>
            <person name="Pangilinan J."/>
            <person name="LaButti K."/>
            <person name="Hainaut M."/>
            <person name="Henrissat B."/>
            <person name="Grigoriev I.V."/>
            <person name="Spatafora J.W."/>
            <person name="Aime M.C."/>
        </authorList>
    </citation>
    <scope>NUCLEOTIDE SEQUENCE [LARGE SCALE GENOMIC DNA]</scope>
    <source>
        <strain evidence="7 8">MCA 4718</strain>
    </source>
</reference>
<feature type="transmembrane region" description="Helical" evidence="5">
    <location>
        <begin position="172"/>
        <end position="192"/>
    </location>
</feature>
<evidence type="ECO:0000256" key="3">
    <source>
        <dbReference type="ARBA" id="ARBA00022989"/>
    </source>
</evidence>
<dbReference type="RefSeq" id="XP_025349234.1">
    <property type="nucleotide sequence ID" value="XM_025489450.1"/>
</dbReference>
<evidence type="ECO:0000313" key="8">
    <source>
        <dbReference type="Proteomes" id="UP000245942"/>
    </source>
</evidence>
<gene>
    <name evidence="7" type="ORF">BCV69DRAFT_163621</name>
</gene>
<evidence type="ECO:0000259" key="6">
    <source>
        <dbReference type="PROSITE" id="PS50850"/>
    </source>
</evidence>
<keyword evidence="4 5" id="KW-0472">Membrane</keyword>
<feature type="transmembrane region" description="Helical" evidence="5">
    <location>
        <begin position="143"/>
        <end position="166"/>
    </location>
</feature>
<dbReference type="PANTHER" id="PTHR23502:SF134">
    <property type="entry name" value="MAJOR FACILITATOR SUPERFAMILY (MFS) PROFILE DOMAIN-CONTAINING PROTEIN-RELATED"/>
    <property type="match status" value="1"/>
</dbReference>
<feature type="transmembrane region" description="Helical" evidence="5">
    <location>
        <begin position="412"/>
        <end position="431"/>
    </location>
</feature>
<dbReference type="PANTHER" id="PTHR23502">
    <property type="entry name" value="MAJOR FACILITATOR SUPERFAMILY"/>
    <property type="match status" value="1"/>
</dbReference>
<dbReference type="SUPFAM" id="SSF103473">
    <property type="entry name" value="MFS general substrate transporter"/>
    <property type="match status" value="1"/>
</dbReference>
<dbReference type="Pfam" id="PF07690">
    <property type="entry name" value="MFS_1"/>
    <property type="match status" value="1"/>
</dbReference>
<dbReference type="InterPro" id="IPR011701">
    <property type="entry name" value="MFS"/>
</dbReference>
<name>A0A316UB47_9BASI</name>
<feature type="transmembrane region" description="Helical" evidence="5">
    <location>
        <begin position="279"/>
        <end position="298"/>
    </location>
</feature>
<feature type="transmembrane region" description="Helical" evidence="5">
    <location>
        <begin position="245"/>
        <end position="267"/>
    </location>
</feature>
<sequence>MGLSTSPHDWPASRKWSTVLSALLFTYISTLNVIGYPLLGDSVAAGLHTSDLAVQTGNTTYLVALAATPLLLAPLSERHGRKPVFIIACALYTVFTIPQALARNVGVLIAFRFLSGAAASVGSSMAGGVVADVFTEADRAFPMAMYAFAVWAGQGTGPVITALTLASRDWRVVFWWNTACGGLCMLVVVLCMTECRTASRRRINDGEAGKVKGWAGGIKHLGMECWHSLCVPLGLLARNSTVQSLSLWSAFVWSVTYIYVQAIPVVFSEGYKWTLVEETSVMVAAVPAGLLGLAANWHQGRIYHDRSIAAGRPLPEARLHYACAGAVLVPVGLVIFAWTGQPNISPGWPIFGYFLFSFGIFPIYLSLFSFLADIFEERASSAMAAQSFCRNILSATLPLASAKMYSSLGSPVATTVLASIAAVLAVVPFVLKSWHGKQGRKLHGQVTHESDRKEVPAAAAVL</sequence>
<evidence type="ECO:0000313" key="7">
    <source>
        <dbReference type="EMBL" id="PWN22074.1"/>
    </source>
</evidence>
<feature type="transmembrane region" description="Helical" evidence="5">
    <location>
        <begin position="83"/>
        <end position="101"/>
    </location>
</feature>
<organism evidence="7 8">
    <name type="scientific">Pseudomicrostroma glucosiphilum</name>
    <dbReference type="NCBI Taxonomy" id="1684307"/>
    <lineage>
        <taxon>Eukaryota</taxon>
        <taxon>Fungi</taxon>
        <taxon>Dikarya</taxon>
        <taxon>Basidiomycota</taxon>
        <taxon>Ustilaginomycotina</taxon>
        <taxon>Exobasidiomycetes</taxon>
        <taxon>Microstromatales</taxon>
        <taxon>Microstromatales incertae sedis</taxon>
        <taxon>Pseudomicrostroma</taxon>
    </lineage>
</organism>
<dbReference type="GO" id="GO:0005886">
    <property type="term" value="C:plasma membrane"/>
    <property type="evidence" value="ECO:0007669"/>
    <property type="project" value="TreeGrafter"/>
</dbReference>
<dbReference type="EMBL" id="KZ819324">
    <property type="protein sequence ID" value="PWN22074.1"/>
    <property type="molecule type" value="Genomic_DNA"/>
</dbReference>
<dbReference type="GeneID" id="37011184"/>
<feature type="transmembrane region" description="Helical" evidence="5">
    <location>
        <begin position="319"/>
        <end position="338"/>
    </location>
</feature>
<protein>
    <submittedName>
        <fullName evidence="7">MFS general substrate transporter</fullName>
    </submittedName>
</protein>
<keyword evidence="2 5" id="KW-0812">Transmembrane</keyword>
<comment type="subcellular location">
    <subcellularLocation>
        <location evidence="1">Membrane</location>
        <topology evidence="1">Multi-pass membrane protein</topology>
    </subcellularLocation>
</comment>
<proteinExistence type="predicted"/>
<dbReference type="STRING" id="1684307.A0A316UB47"/>